<feature type="domain" description="G-protein coupled receptors family 1 profile" evidence="12">
    <location>
        <begin position="123"/>
        <end position="348"/>
    </location>
</feature>
<proteinExistence type="inferred from homology"/>
<dbReference type="Gene3D" id="1.20.1070.10">
    <property type="entry name" value="Rhodopsin 7-helix transmembrane proteins"/>
    <property type="match status" value="4"/>
</dbReference>
<dbReference type="CDD" id="cd04301">
    <property type="entry name" value="NAT_SF"/>
    <property type="match status" value="1"/>
</dbReference>
<evidence type="ECO:0000256" key="3">
    <source>
        <dbReference type="ARBA" id="ARBA00022692"/>
    </source>
</evidence>
<evidence type="ECO:0000256" key="6">
    <source>
        <dbReference type="ARBA" id="ARBA00023136"/>
    </source>
</evidence>
<keyword evidence="5 10" id="KW-0297">G-protein coupled receptor</keyword>
<dbReference type="PROSITE" id="PS50262">
    <property type="entry name" value="G_PROTEIN_RECEP_F1_2"/>
    <property type="match status" value="2"/>
</dbReference>
<dbReference type="GO" id="GO:0005886">
    <property type="term" value="C:plasma membrane"/>
    <property type="evidence" value="ECO:0007669"/>
    <property type="project" value="UniProtKB-SubCell"/>
</dbReference>
<keyword evidence="6 11" id="KW-0472">Membrane</keyword>
<reference evidence="14" key="1">
    <citation type="submission" date="2023-07" db="EMBL/GenBank/DDBJ databases">
        <title>Chromosome-level Genome Assembly of Striped Snakehead (Channa striata).</title>
        <authorList>
            <person name="Liu H."/>
        </authorList>
    </citation>
    <scope>NUCLEOTIDE SEQUENCE</scope>
    <source>
        <strain evidence="14">Gz</strain>
        <tissue evidence="14">Muscle</tissue>
    </source>
</reference>
<feature type="transmembrane region" description="Helical" evidence="11">
    <location>
        <begin position="296"/>
        <end position="322"/>
    </location>
</feature>
<evidence type="ECO:0000256" key="4">
    <source>
        <dbReference type="ARBA" id="ARBA00022989"/>
    </source>
</evidence>
<feature type="transmembrane region" description="Helical" evidence="11">
    <location>
        <begin position="328"/>
        <end position="350"/>
    </location>
</feature>
<dbReference type="Pfam" id="PF00001">
    <property type="entry name" value="7tm_1"/>
    <property type="match status" value="3"/>
</dbReference>
<dbReference type="PROSITE" id="PS00237">
    <property type="entry name" value="G_PROTEIN_RECEP_F1_1"/>
    <property type="match status" value="1"/>
</dbReference>
<dbReference type="GO" id="GO:0030425">
    <property type="term" value="C:dendrite"/>
    <property type="evidence" value="ECO:0007669"/>
    <property type="project" value="TreeGrafter"/>
</dbReference>
<evidence type="ECO:0000313" key="14">
    <source>
        <dbReference type="EMBL" id="KAK2861823.1"/>
    </source>
</evidence>
<dbReference type="GO" id="GO:0016747">
    <property type="term" value="F:acyltransferase activity, transferring groups other than amino-acyl groups"/>
    <property type="evidence" value="ECO:0007669"/>
    <property type="project" value="InterPro"/>
</dbReference>
<dbReference type="PANTHER" id="PTHR24246">
    <property type="entry name" value="OLFACTORY RECEPTOR AND ADENOSINE RECEPTOR"/>
    <property type="match status" value="1"/>
</dbReference>
<name>A0AA88NR68_CHASR</name>
<comment type="subcellular location">
    <subcellularLocation>
        <location evidence="1">Cell membrane</location>
        <topology evidence="1">Multi-pass membrane protein</topology>
    </subcellularLocation>
</comment>
<dbReference type="AlphaFoldDB" id="A0AA88NR68"/>
<gene>
    <name evidence="14" type="ORF">Q5P01_001356</name>
</gene>
<dbReference type="GO" id="GO:0001609">
    <property type="term" value="F:G protein-coupled adenosine receptor activity"/>
    <property type="evidence" value="ECO:0007669"/>
    <property type="project" value="TreeGrafter"/>
</dbReference>
<feature type="transmembrane region" description="Helical" evidence="11">
    <location>
        <begin position="178"/>
        <end position="200"/>
    </location>
</feature>
<protein>
    <recommendedName>
        <fullName evidence="16">G-protein coupled receptors family 1 profile domain-containing protein</fullName>
    </recommendedName>
</protein>
<feature type="transmembrane region" description="Helical" evidence="11">
    <location>
        <begin position="142"/>
        <end position="166"/>
    </location>
</feature>
<evidence type="ECO:0000256" key="10">
    <source>
        <dbReference type="RuleBase" id="RU000688"/>
    </source>
</evidence>
<feature type="transmembrane region" description="Helical" evidence="11">
    <location>
        <begin position="106"/>
        <end position="130"/>
    </location>
</feature>
<keyword evidence="4 11" id="KW-1133">Transmembrane helix</keyword>
<feature type="domain" description="N-acetyltransferase" evidence="13">
    <location>
        <begin position="446"/>
        <end position="607"/>
    </location>
</feature>
<dbReference type="InterPro" id="IPR000276">
    <property type="entry name" value="GPCR_Rhodpsn"/>
</dbReference>
<comment type="similarity">
    <text evidence="10">Belongs to the G-protein coupled receptor 1 family.</text>
</comment>
<evidence type="ECO:0000256" key="2">
    <source>
        <dbReference type="ARBA" id="ARBA00022475"/>
    </source>
</evidence>
<dbReference type="SUPFAM" id="SSF81321">
    <property type="entry name" value="Family A G protein-coupled receptor-like"/>
    <property type="match status" value="2"/>
</dbReference>
<keyword evidence="2" id="KW-1003">Cell membrane</keyword>
<evidence type="ECO:0000256" key="1">
    <source>
        <dbReference type="ARBA" id="ARBA00004651"/>
    </source>
</evidence>
<feature type="transmembrane region" description="Helical" evidence="11">
    <location>
        <begin position="423"/>
        <end position="440"/>
    </location>
</feature>
<dbReference type="InterPro" id="IPR017452">
    <property type="entry name" value="GPCR_Rhodpsn_7TM"/>
</dbReference>
<sequence length="607" mass="68182">MQKPTFCLIVSLAVADFMVGCVAMPFTMVVERKMRASFHNCLLISCVVILLPSVSVLSLVAISVDRFLRVSVPFSIRGKLRERPGNGFQKQSHKYLKKEKQLAGSLALVLALFALSWLPLHIMNCIAYFAVWISKSFRQPTFCLIVSLAVADFMVGCVAIPLAVVVDGRVRTSFHSCVFISCVVILLTLVSVLSLVAISVDRYLRVYIPLRYKRTVTRKHSCLAVAACWIVAVPLSFAPMLGCFFLCTLTPLFVMMVLYGFVFHIIRGKLREKPGDSVQIQSYNYLRKEKQLAGSLALVLALFALSWIPLHIMDCIAYFVGVDAVPPIAFHVGILLIHANSAVNPIVYAFKIQKIKAGYLKIWRRKPRSDCAVRGEGPSQFLLVMQLVIRRYRPSDRDEVFTLFQIGIQEHIRPCFYNAMTSSLYLAMTLSLCAAGYLLGSVPGAVLFPGLWVGLVYYCCHDIYAGFVKKKLQKDMQDIPSYYLSRPGHCFWVAEAQVDGRSQIVGMVAVIAKQSGKERHGELFRMIISPLCRRMGLGFRMAQTVVDFCKEQGFSKLVLETSSTQIAAVMLYKKLGFIQTLTHAKSESPFWVIMLARVHIIRMEKFL</sequence>
<dbReference type="InterPro" id="IPR016181">
    <property type="entry name" value="Acyl_CoA_acyltransferase"/>
</dbReference>
<keyword evidence="9 10" id="KW-0807">Transducer</keyword>
<feature type="transmembrane region" description="Helical" evidence="11">
    <location>
        <begin position="221"/>
        <end position="237"/>
    </location>
</feature>
<evidence type="ECO:0000259" key="12">
    <source>
        <dbReference type="PROSITE" id="PS50262"/>
    </source>
</evidence>
<organism evidence="14 15">
    <name type="scientific">Channa striata</name>
    <name type="common">Snakehead murrel</name>
    <name type="synonym">Ophicephalus striatus</name>
    <dbReference type="NCBI Taxonomy" id="64152"/>
    <lineage>
        <taxon>Eukaryota</taxon>
        <taxon>Metazoa</taxon>
        <taxon>Chordata</taxon>
        <taxon>Craniata</taxon>
        <taxon>Vertebrata</taxon>
        <taxon>Euteleostomi</taxon>
        <taxon>Actinopterygii</taxon>
        <taxon>Neopterygii</taxon>
        <taxon>Teleostei</taxon>
        <taxon>Neoteleostei</taxon>
        <taxon>Acanthomorphata</taxon>
        <taxon>Anabantaria</taxon>
        <taxon>Anabantiformes</taxon>
        <taxon>Channoidei</taxon>
        <taxon>Channidae</taxon>
        <taxon>Channa</taxon>
    </lineage>
</organism>
<feature type="transmembrane region" description="Helical" evidence="11">
    <location>
        <begin position="243"/>
        <end position="266"/>
    </location>
</feature>
<feature type="transmembrane region" description="Helical" evidence="11">
    <location>
        <begin position="6"/>
        <end position="30"/>
    </location>
</feature>
<dbReference type="SUPFAM" id="SSF55729">
    <property type="entry name" value="Acyl-CoA N-acyltransferases (Nat)"/>
    <property type="match status" value="1"/>
</dbReference>
<keyword evidence="3 10" id="KW-0812">Transmembrane</keyword>
<evidence type="ECO:0000259" key="13">
    <source>
        <dbReference type="PROSITE" id="PS51186"/>
    </source>
</evidence>
<keyword evidence="8" id="KW-0325">Glycoprotein</keyword>
<evidence type="ECO:0000256" key="5">
    <source>
        <dbReference type="ARBA" id="ARBA00023040"/>
    </source>
</evidence>
<keyword evidence="15" id="KW-1185">Reference proteome</keyword>
<accession>A0AA88NR68</accession>
<evidence type="ECO:0000256" key="11">
    <source>
        <dbReference type="SAM" id="Phobius"/>
    </source>
</evidence>
<feature type="domain" description="G-protein coupled receptors family 1 profile" evidence="12">
    <location>
        <begin position="1"/>
        <end position="118"/>
    </location>
</feature>
<dbReference type="PRINTS" id="PR00237">
    <property type="entry name" value="GPCRRHODOPSN"/>
</dbReference>
<dbReference type="Gene3D" id="3.40.630.30">
    <property type="match status" value="1"/>
</dbReference>
<keyword evidence="7 10" id="KW-0675">Receptor</keyword>
<evidence type="ECO:0008006" key="16">
    <source>
        <dbReference type="Google" id="ProtNLM"/>
    </source>
</evidence>
<dbReference type="Pfam" id="PF00583">
    <property type="entry name" value="Acetyltransf_1"/>
    <property type="match status" value="1"/>
</dbReference>
<evidence type="ECO:0000256" key="8">
    <source>
        <dbReference type="ARBA" id="ARBA00023180"/>
    </source>
</evidence>
<dbReference type="Proteomes" id="UP001187415">
    <property type="component" value="Unassembled WGS sequence"/>
</dbReference>
<feature type="transmembrane region" description="Helical" evidence="11">
    <location>
        <begin position="42"/>
        <end position="64"/>
    </location>
</feature>
<feature type="transmembrane region" description="Helical" evidence="11">
    <location>
        <begin position="446"/>
        <end position="467"/>
    </location>
</feature>
<evidence type="ECO:0000256" key="7">
    <source>
        <dbReference type="ARBA" id="ARBA00023170"/>
    </source>
</evidence>
<dbReference type="InterPro" id="IPR000182">
    <property type="entry name" value="GNAT_dom"/>
</dbReference>
<dbReference type="GO" id="GO:0045202">
    <property type="term" value="C:synapse"/>
    <property type="evidence" value="ECO:0007669"/>
    <property type="project" value="TreeGrafter"/>
</dbReference>
<comment type="caution">
    <text evidence="14">The sequence shown here is derived from an EMBL/GenBank/DDBJ whole genome shotgun (WGS) entry which is preliminary data.</text>
</comment>
<dbReference type="SMART" id="SM01381">
    <property type="entry name" value="7TM_GPCR_Srsx"/>
    <property type="match status" value="1"/>
</dbReference>
<dbReference type="PROSITE" id="PS51186">
    <property type="entry name" value="GNAT"/>
    <property type="match status" value="1"/>
</dbReference>
<dbReference type="PANTHER" id="PTHR24246:SF54">
    <property type="entry name" value="ADENOSINE RECEPTOR A1-RELATED"/>
    <property type="match status" value="1"/>
</dbReference>
<evidence type="ECO:0000313" key="15">
    <source>
        <dbReference type="Proteomes" id="UP001187415"/>
    </source>
</evidence>
<evidence type="ECO:0000256" key="9">
    <source>
        <dbReference type="ARBA" id="ARBA00023224"/>
    </source>
</evidence>
<dbReference type="EMBL" id="JAUPFM010000001">
    <property type="protein sequence ID" value="KAK2861823.1"/>
    <property type="molecule type" value="Genomic_DNA"/>
</dbReference>